<dbReference type="EMBL" id="JAPDHV010000007">
    <property type="protein sequence ID" value="MCW3162375.1"/>
    <property type="molecule type" value="Genomic_DNA"/>
</dbReference>
<accession>A0ABT3HRF4</accession>
<reference evidence="1" key="1">
    <citation type="submission" date="2022-10" db="EMBL/GenBank/DDBJ databases">
        <title>Chryseobacterium babae sp. nov. isolated from the gut of the beetle Oryctes rhinoceros, and Chryseobacterium kimseyorum sp. nov., isolated from a stick insect rearing cage.</title>
        <authorList>
            <person name="Shelomi M."/>
            <person name="Han C.-J."/>
            <person name="Chen W.-M."/>
            <person name="Chen H.-K."/>
            <person name="Liaw S.-J."/>
            <person name="Muhle E."/>
            <person name="Clermont D."/>
        </authorList>
    </citation>
    <scope>NUCLEOTIDE SEQUENCE</scope>
    <source>
        <strain evidence="1">WLa1L2M3</strain>
    </source>
</reference>
<keyword evidence="2" id="KW-1185">Reference proteome</keyword>
<name>A0ABT3HRF4_9FLAO</name>
<evidence type="ECO:0000313" key="2">
    <source>
        <dbReference type="Proteomes" id="UP001163719"/>
    </source>
</evidence>
<dbReference type="Proteomes" id="UP001163719">
    <property type="component" value="Unassembled WGS sequence"/>
</dbReference>
<gene>
    <name evidence="1" type="ORF">OH806_13970</name>
</gene>
<comment type="caution">
    <text evidence="1">The sequence shown here is derived from an EMBL/GenBank/DDBJ whole genome shotgun (WGS) entry which is preliminary data.</text>
</comment>
<evidence type="ECO:0000313" key="1">
    <source>
        <dbReference type="EMBL" id="MCW3162375.1"/>
    </source>
</evidence>
<sequence>MQTVVSGSIVMMGFKVFFSFFLLSFCLLKAQADKDESGAVASFDCEITQTKQKLDKQYFASTPMMHLRVDNVEYAYATLQFGKRKDKIFMYIQIADKNVCIKKEKVLDISFKSGEVITFKNDFALNCEGYFVKQLSKKDFLKLKDNEITQMKVYAYEKNYELYVSESQNYDIDNQLNCLAVYKVKKTDEIKIKNTKKEEKNESSSGT</sequence>
<proteinExistence type="predicted"/>
<organism evidence="1 2">
    <name type="scientific">Chryseobacterium oryctis</name>
    <dbReference type="NCBI Taxonomy" id="2952618"/>
    <lineage>
        <taxon>Bacteria</taxon>
        <taxon>Pseudomonadati</taxon>
        <taxon>Bacteroidota</taxon>
        <taxon>Flavobacteriia</taxon>
        <taxon>Flavobacteriales</taxon>
        <taxon>Weeksellaceae</taxon>
        <taxon>Chryseobacterium group</taxon>
        <taxon>Chryseobacterium</taxon>
    </lineage>
</organism>
<protein>
    <submittedName>
        <fullName evidence="1">Uncharacterized protein</fullName>
    </submittedName>
</protein>